<feature type="repeat" description="PPR" evidence="4">
    <location>
        <begin position="535"/>
        <end position="569"/>
    </location>
</feature>
<dbReference type="EMBL" id="JAMFTS010000005">
    <property type="protein sequence ID" value="KAJ4750651.1"/>
    <property type="molecule type" value="Genomic_DNA"/>
</dbReference>
<dbReference type="InterPro" id="IPR002885">
    <property type="entry name" value="PPR_rpt"/>
</dbReference>
<dbReference type="Proteomes" id="UP001140206">
    <property type="component" value="Chromosome 5"/>
</dbReference>
<dbReference type="InterPro" id="IPR011990">
    <property type="entry name" value="TPR-like_helical_dom_sf"/>
</dbReference>
<feature type="repeat" description="PPR" evidence="4">
    <location>
        <begin position="641"/>
        <end position="675"/>
    </location>
</feature>
<dbReference type="Pfam" id="PF17177">
    <property type="entry name" value="PPR_long"/>
    <property type="match status" value="1"/>
</dbReference>
<dbReference type="Pfam" id="PF13041">
    <property type="entry name" value="PPR_2"/>
    <property type="match status" value="4"/>
</dbReference>
<dbReference type="AlphaFoldDB" id="A0AAV8C558"/>
<organism evidence="6 7">
    <name type="scientific">Rhynchospora pubera</name>
    <dbReference type="NCBI Taxonomy" id="906938"/>
    <lineage>
        <taxon>Eukaryota</taxon>
        <taxon>Viridiplantae</taxon>
        <taxon>Streptophyta</taxon>
        <taxon>Embryophyta</taxon>
        <taxon>Tracheophyta</taxon>
        <taxon>Spermatophyta</taxon>
        <taxon>Magnoliopsida</taxon>
        <taxon>Liliopsida</taxon>
        <taxon>Poales</taxon>
        <taxon>Cyperaceae</taxon>
        <taxon>Cyperoideae</taxon>
        <taxon>Rhynchosporeae</taxon>
        <taxon>Rhynchospora</taxon>
    </lineage>
</organism>
<dbReference type="PROSITE" id="PS51375">
    <property type="entry name" value="PPR"/>
    <property type="match status" value="9"/>
</dbReference>
<dbReference type="InterPro" id="IPR033443">
    <property type="entry name" value="PROP1-like_PPR_dom"/>
</dbReference>
<accession>A0AAV8C558</accession>
<feature type="repeat" description="PPR" evidence="4">
    <location>
        <begin position="112"/>
        <end position="146"/>
    </location>
</feature>
<keyword evidence="2" id="KW-0677">Repeat</keyword>
<dbReference type="InterPro" id="IPR050872">
    <property type="entry name" value="PPR_P_subfamily"/>
</dbReference>
<evidence type="ECO:0000256" key="4">
    <source>
        <dbReference type="PROSITE-ProRule" id="PRU00708"/>
    </source>
</evidence>
<feature type="repeat" description="PPR" evidence="4">
    <location>
        <begin position="147"/>
        <end position="181"/>
    </location>
</feature>
<keyword evidence="3" id="KW-0809">Transit peptide</keyword>
<comment type="caution">
    <text evidence="6">The sequence shown here is derived from an EMBL/GenBank/DDBJ whole genome shotgun (WGS) entry which is preliminary data.</text>
</comment>
<evidence type="ECO:0000313" key="6">
    <source>
        <dbReference type="EMBL" id="KAJ4750651.1"/>
    </source>
</evidence>
<dbReference type="NCBIfam" id="TIGR00756">
    <property type="entry name" value="PPR"/>
    <property type="match status" value="7"/>
</dbReference>
<proteinExistence type="inferred from homology"/>
<evidence type="ECO:0000256" key="2">
    <source>
        <dbReference type="ARBA" id="ARBA00022737"/>
    </source>
</evidence>
<reference evidence="6" key="1">
    <citation type="submission" date="2022-08" db="EMBL/GenBank/DDBJ databases">
        <authorList>
            <person name="Marques A."/>
        </authorList>
    </citation>
    <scope>NUCLEOTIDE SEQUENCE</scope>
    <source>
        <strain evidence="6">RhyPub2mFocal</strain>
        <tissue evidence="6">Leaves</tissue>
    </source>
</reference>
<dbReference type="SUPFAM" id="SSF81901">
    <property type="entry name" value="HCP-like"/>
    <property type="match status" value="1"/>
</dbReference>
<sequence>MLCSSSDCLFTLYPQNPTNFSCSKLSNQRFVRKPSSKIECRISQGHKRSRYGGYIPAILESLEAVQDLDKAFEPWKRLSRKEKTIILKEQTDSRRAMEIFNWFKTHESFGVNTIHYNMVLRLASKAQNFDLLINLWYEMHNSGIVPDNASYTALIEAYSKLGSMKAMLLWVGDMYKRGLSPDEITMVTILKAYKATGEFRAGEQIFNRLVTRKNLLETPKVCSLYTYNVMVDTYAKSGQFDKALDVFSGMVREGIEPDNVTFNTLIHLCGQRGRFKEVPKFIKILIKLNCVPDSKSHVSILSLCIKAGYIALAESYFLTMKGKSIFLDILGYRKLLYAYTRLGMINKAETLLREIEGRGIVIDEYTQSALTKMYVNAGLLRKAWSWFEKFADSISSNCFSANIDAFGAGGFLSLAEKAFLWCLEKRKVGVSTFNVMVKAYNIAKEYEKACELVDCMEEKYSVLPDSCTYNSLITALSGAQLSEKASIYARKMYDAGLVSSCFSYSIIIGCFVKFGDLEMAENLLSEMSRLNVQADMIVYSMLIDAYASTGNVEMAKKYLGLLRNAGFKVNLVICNSLLKLYTKAGCLVEAAEMYRLLKSLRRTGSADLYASNCMLSLYSDNSMVKEAEEIFEELRLSKKANVFSYTTLLLLYKRRGRYMEAFRISREMQLLGHLNDPFGYTAVIGLYWSAKRPKGAVRIFHHMLKSNIPPNDATFRVLRRILEDCGVAKKDIRRLEKVRIRNPETGLREWVKAINSAIILDDSILENSLNLTGSMIKEYVAETFEKEIVCEKEMVVSRDLSYV</sequence>
<evidence type="ECO:0000256" key="1">
    <source>
        <dbReference type="ARBA" id="ARBA00007626"/>
    </source>
</evidence>
<feature type="repeat" description="PPR" evidence="4">
    <location>
        <begin position="676"/>
        <end position="710"/>
    </location>
</feature>
<keyword evidence="7" id="KW-1185">Reference proteome</keyword>
<protein>
    <submittedName>
        <fullName evidence="6">Pentatricopeptide repeat-containing protein</fullName>
    </submittedName>
</protein>
<evidence type="ECO:0000256" key="3">
    <source>
        <dbReference type="ARBA" id="ARBA00022946"/>
    </source>
</evidence>
<feature type="repeat" description="PPR" evidence="4">
    <location>
        <begin position="258"/>
        <end position="292"/>
    </location>
</feature>
<evidence type="ECO:0000259" key="5">
    <source>
        <dbReference type="Pfam" id="PF17177"/>
    </source>
</evidence>
<feature type="repeat" description="PPR" evidence="4">
    <location>
        <begin position="223"/>
        <end position="257"/>
    </location>
</feature>
<dbReference type="Pfam" id="PF01535">
    <property type="entry name" value="PPR"/>
    <property type="match status" value="4"/>
</dbReference>
<evidence type="ECO:0000313" key="7">
    <source>
        <dbReference type="Proteomes" id="UP001140206"/>
    </source>
</evidence>
<name>A0AAV8C558_9POAL</name>
<feature type="domain" description="PROP1-like PPR" evidence="5">
    <location>
        <begin position="91"/>
        <end position="198"/>
    </location>
</feature>
<dbReference type="PANTHER" id="PTHR46128">
    <property type="entry name" value="MITOCHONDRIAL GROUP I INTRON SPLICING FACTOR CCM1"/>
    <property type="match status" value="1"/>
</dbReference>
<comment type="similarity">
    <text evidence="1">Belongs to the PPR family. P subfamily.</text>
</comment>
<feature type="repeat" description="PPR" evidence="4">
    <location>
        <begin position="500"/>
        <end position="534"/>
    </location>
</feature>
<feature type="repeat" description="PPR" evidence="4">
    <location>
        <begin position="328"/>
        <end position="362"/>
    </location>
</feature>
<dbReference type="PANTHER" id="PTHR46128:SF329">
    <property type="entry name" value="MITOCHONDRIAL GROUP I INTRON SPLICING FACTOR DMR1"/>
    <property type="match status" value="1"/>
</dbReference>
<gene>
    <name evidence="6" type="ORF">LUZ62_085056</name>
</gene>
<dbReference type="Gene3D" id="1.25.40.10">
    <property type="entry name" value="Tetratricopeptide repeat domain"/>
    <property type="match status" value="6"/>
</dbReference>